<dbReference type="SUPFAM" id="SSF81340">
    <property type="entry name" value="Clc chloride channel"/>
    <property type="match status" value="1"/>
</dbReference>
<comment type="subcellular location">
    <subcellularLocation>
        <location evidence="1">Membrane</location>
        <topology evidence="1">Multi-pass membrane protein</topology>
    </subcellularLocation>
</comment>
<evidence type="ECO:0000256" key="1">
    <source>
        <dbReference type="ARBA" id="ARBA00004141"/>
    </source>
</evidence>
<keyword evidence="2" id="KW-0812">Transmembrane</keyword>
<accession>A0A1B0DAB3</accession>
<dbReference type="PRINTS" id="PR00762">
    <property type="entry name" value="CLCHANNEL"/>
</dbReference>
<sequence length="531" mass="58464">MHPKNQRLQPDESDEELLIDEEPSINHVEINTQIPVFVRPERPPTKSIYESLDYEVIENCLWKEDRHKRPQNFEFWKDFFRWLIFISIGILTALVACLINILIDQFSDLKYNFLKHSVDGNVINGDLSIPYIYWMLLNILPVLIGAVLVTYVEPMAGGSGIPQTLAVKVVGVATSVIGGLAGGKEGPMIHSGAIIAAGISQGKSTTFNMDFGVLRYFRDDHEKRDFVVGGAAAGVAAAFGAPIGGVIFSLEEVASFWNQSLIWRTMVASVISSFTLNIVLSTYYGQSGLVYPGLFNLGKFEPLPFTYLELFIFVGMGVIGGLLGALWNYINIKLNIFRMKNVKQKWGKVLDALLIAALSATFGCILMYTLNDCKPLGNDPIKYPVQLFCEDNEYNAMAALWFQTPEASVKSLFHDPPGSHKILSLALFVLIYYPLSCFTFGLNVSLGIFIPTLLVGAAWGRLTGMTISTLLPTVDLHPGKYALIGAAAQLGGVLRMTISLSVILIEATGNITFGFPLIVTLITAKWVGLFQ</sequence>
<dbReference type="GO" id="GO:0015108">
    <property type="term" value="F:chloride transmembrane transporter activity"/>
    <property type="evidence" value="ECO:0007669"/>
    <property type="project" value="InterPro"/>
</dbReference>
<dbReference type="AlphaFoldDB" id="A0A1B0DAB3"/>
<protein>
    <submittedName>
        <fullName evidence="7">Uncharacterized protein</fullName>
    </submittedName>
</protein>
<dbReference type="VEuPathDB" id="VectorBase:PPAI004618"/>
<dbReference type="Proteomes" id="UP000092462">
    <property type="component" value="Unassembled WGS sequence"/>
</dbReference>
<dbReference type="Pfam" id="PF00654">
    <property type="entry name" value="Voltage_CLC"/>
    <property type="match status" value="1"/>
</dbReference>
<evidence type="ECO:0000256" key="6">
    <source>
        <dbReference type="ARBA" id="ARBA00023136"/>
    </source>
</evidence>
<dbReference type="GO" id="GO:0005765">
    <property type="term" value="C:lysosomal membrane"/>
    <property type="evidence" value="ECO:0007669"/>
    <property type="project" value="TreeGrafter"/>
</dbReference>
<dbReference type="Gene3D" id="1.10.3080.10">
    <property type="entry name" value="Clc chloride channel"/>
    <property type="match status" value="1"/>
</dbReference>
<evidence type="ECO:0000313" key="7">
    <source>
        <dbReference type="EnsemblMetazoa" id="PPAI004618-PA"/>
    </source>
</evidence>
<dbReference type="InterPro" id="IPR001807">
    <property type="entry name" value="ClC"/>
</dbReference>
<dbReference type="EMBL" id="AJVK01028982">
    <property type="status" value="NOT_ANNOTATED_CDS"/>
    <property type="molecule type" value="Genomic_DNA"/>
</dbReference>
<evidence type="ECO:0000256" key="2">
    <source>
        <dbReference type="ARBA" id="ARBA00022692"/>
    </source>
</evidence>
<keyword evidence="5" id="KW-0129">CBS domain</keyword>
<reference evidence="7" key="1">
    <citation type="submission" date="2022-08" db="UniProtKB">
        <authorList>
            <consortium name="EnsemblMetazoa"/>
        </authorList>
    </citation>
    <scope>IDENTIFICATION</scope>
    <source>
        <strain evidence="7">Israel</strain>
    </source>
</reference>
<organism evidence="7 8">
    <name type="scientific">Phlebotomus papatasi</name>
    <name type="common">Sandfly</name>
    <dbReference type="NCBI Taxonomy" id="29031"/>
    <lineage>
        <taxon>Eukaryota</taxon>
        <taxon>Metazoa</taxon>
        <taxon>Ecdysozoa</taxon>
        <taxon>Arthropoda</taxon>
        <taxon>Hexapoda</taxon>
        <taxon>Insecta</taxon>
        <taxon>Pterygota</taxon>
        <taxon>Neoptera</taxon>
        <taxon>Endopterygota</taxon>
        <taxon>Diptera</taxon>
        <taxon>Nematocera</taxon>
        <taxon>Psychodoidea</taxon>
        <taxon>Psychodidae</taxon>
        <taxon>Phlebotomus</taxon>
        <taxon>Phlebotomus</taxon>
    </lineage>
</organism>
<evidence type="ECO:0000313" key="8">
    <source>
        <dbReference type="Proteomes" id="UP000092462"/>
    </source>
</evidence>
<dbReference type="VEuPathDB" id="VectorBase:PPAPM1_002930"/>
<name>A0A1B0DAB3_PHLPP</name>
<dbReference type="PANTHER" id="PTHR11689">
    <property type="entry name" value="CHLORIDE CHANNEL PROTEIN CLC FAMILY MEMBER"/>
    <property type="match status" value="1"/>
</dbReference>
<keyword evidence="4" id="KW-1133">Transmembrane helix</keyword>
<keyword evidence="8" id="KW-1185">Reference proteome</keyword>
<evidence type="ECO:0000256" key="3">
    <source>
        <dbReference type="ARBA" id="ARBA00022737"/>
    </source>
</evidence>
<keyword evidence="6" id="KW-0472">Membrane</keyword>
<keyword evidence="3" id="KW-0677">Repeat</keyword>
<proteinExistence type="predicted"/>
<dbReference type="PANTHER" id="PTHR11689:SF136">
    <property type="entry name" value="H(+)_CL(-) EXCHANGE TRANSPORTER 7"/>
    <property type="match status" value="1"/>
</dbReference>
<dbReference type="InterPro" id="IPR014743">
    <property type="entry name" value="Cl-channel_core"/>
</dbReference>
<dbReference type="InterPro" id="IPR051280">
    <property type="entry name" value="Cl-channel/antiporter"/>
</dbReference>
<dbReference type="EnsemblMetazoa" id="PPAI004618-RA">
    <property type="protein sequence ID" value="PPAI004618-PA"/>
    <property type="gene ID" value="PPAI004618"/>
</dbReference>
<evidence type="ECO:0000256" key="4">
    <source>
        <dbReference type="ARBA" id="ARBA00022989"/>
    </source>
</evidence>
<evidence type="ECO:0000256" key="5">
    <source>
        <dbReference type="ARBA" id="ARBA00023122"/>
    </source>
</evidence>